<protein>
    <submittedName>
        <fullName evidence="2">Uncharacterized protein</fullName>
    </submittedName>
</protein>
<feature type="region of interest" description="Disordered" evidence="1">
    <location>
        <begin position="1"/>
        <end position="51"/>
    </location>
</feature>
<dbReference type="KEGG" id="bam:Bamb_5607"/>
<dbReference type="AlphaFoldDB" id="Q0B3W9"/>
<accession>Q0B3W9</accession>
<evidence type="ECO:0000313" key="3">
    <source>
        <dbReference type="Proteomes" id="UP000000662"/>
    </source>
</evidence>
<dbReference type="Proteomes" id="UP000000662">
    <property type="component" value="Chromosome 3"/>
</dbReference>
<reference evidence="2" key="1">
    <citation type="submission" date="2006-08" db="EMBL/GenBank/DDBJ databases">
        <title>Complete sequence of Chromosome 3 of Burkholderia cepacia AMMD.</title>
        <authorList>
            <consortium name="US DOE Joint Genome Institute"/>
            <person name="Copeland A."/>
            <person name="Lucas S."/>
            <person name="Lapidus A."/>
            <person name="Barry K."/>
            <person name="Detter J.C."/>
            <person name="Glavina del Rio T."/>
            <person name="Hammon N."/>
            <person name="Israni S."/>
            <person name="Pitluck S."/>
            <person name="Bruce D."/>
            <person name="Chain P."/>
            <person name="Malfatti S."/>
            <person name="Shin M."/>
            <person name="Vergez L."/>
            <person name="Schmutz J."/>
            <person name="Larimer F."/>
            <person name="Land M."/>
            <person name="Hauser L."/>
            <person name="Kyrpides N."/>
            <person name="Kim E."/>
            <person name="Parke J."/>
            <person name="Coenye T."/>
            <person name="Konstantinidis K."/>
            <person name="Ramette A."/>
            <person name="Tiedje J."/>
            <person name="Richardson P."/>
        </authorList>
    </citation>
    <scope>NUCLEOTIDE SEQUENCE</scope>
    <source>
        <strain evidence="2">AMMD</strain>
    </source>
</reference>
<proteinExistence type="predicted"/>
<feature type="compositionally biased region" description="Basic and acidic residues" evidence="1">
    <location>
        <begin position="24"/>
        <end position="41"/>
    </location>
</feature>
<feature type="region of interest" description="Disordered" evidence="1">
    <location>
        <begin position="69"/>
        <end position="179"/>
    </location>
</feature>
<evidence type="ECO:0000256" key="1">
    <source>
        <dbReference type="SAM" id="MobiDB-lite"/>
    </source>
</evidence>
<feature type="compositionally biased region" description="Gly residues" evidence="1">
    <location>
        <begin position="134"/>
        <end position="179"/>
    </location>
</feature>
<evidence type="ECO:0000313" key="2">
    <source>
        <dbReference type="EMBL" id="ABI91154.1"/>
    </source>
</evidence>
<organism evidence="2 3">
    <name type="scientific">Burkholderia ambifaria (strain ATCC BAA-244 / DSM 16087 / CCUG 44356 / LMG 19182 / AMMD)</name>
    <name type="common">Burkholderia cepacia (strain AMMD)</name>
    <dbReference type="NCBI Taxonomy" id="339670"/>
    <lineage>
        <taxon>Bacteria</taxon>
        <taxon>Pseudomonadati</taxon>
        <taxon>Pseudomonadota</taxon>
        <taxon>Betaproteobacteria</taxon>
        <taxon>Burkholderiales</taxon>
        <taxon>Burkholderiaceae</taxon>
        <taxon>Burkholderia</taxon>
        <taxon>Burkholderia cepacia complex</taxon>
    </lineage>
</organism>
<gene>
    <name evidence="2" type="ordered locus">Bamb_5607</name>
</gene>
<dbReference type="EMBL" id="CP000442">
    <property type="protein sequence ID" value="ABI91154.1"/>
    <property type="molecule type" value="Genomic_DNA"/>
</dbReference>
<feature type="compositionally biased region" description="Polar residues" evidence="1">
    <location>
        <begin position="90"/>
        <end position="105"/>
    </location>
</feature>
<name>Q0B3W9_BURCM</name>
<sequence>MTGDGAASRVPRPLTGTGLAESQGQDRHSTTSDSIDGERSMKPASESNAAARRIAACAAVALIAAAPAAWAQNSQRPGEGTGAPILSPPDDTSAQGTGSMTNGNTAAPPPATRMQEPRGTRSHVRPQVRPKPGGPSGAGTGGSGSTGGGGAAGGSAGGGGAGAGGGGAGGTGGAGSSGY</sequence>
<keyword evidence="3" id="KW-1185">Reference proteome</keyword>